<keyword evidence="7" id="KW-1185">Reference proteome</keyword>
<keyword evidence="5 6" id="KW-0472">Membrane</keyword>
<dbReference type="InterPro" id="IPR018499">
    <property type="entry name" value="Tetraspanin/Peripherin"/>
</dbReference>
<gene>
    <name evidence="8" type="primary">LOC115745061</name>
</gene>
<sequence length="274" mass="29429">MVRASNFVVGLLNVFVVLVSLAGIGFSVYFHVHGSPTSCQKSLQDPLLIAGVALLAVSLMAVVGACCGVNWLLRLYLALMLVLIIALVALAAFLFLVTNKGAGKAVSGRGYKEYRLGDYSHWLRNHVASGKRWREIRSCLAEGNVCRSLAADGAGREAAQFFKMNWSPIQSGCCKPPSDCGFEFKNATYWTLSPGSGAADGDCGAWSNDPKTLCYNCSSCKAGFLASIKRQWRALLIFNVCVIVIIIFVYSVGCCAAKSNRSDGYKYGGRGCCA</sequence>
<name>A0A8B8PNH0_9MYRT</name>
<accession>A0A8B8PNH0</accession>
<dbReference type="PANTHER" id="PTHR32191">
    <property type="entry name" value="TETRASPANIN-8-RELATED"/>
    <property type="match status" value="1"/>
</dbReference>
<evidence type="ECO:0000256" key="4">
    <source>
        <dbReference type="ARBA" id="ARBA00022989"/>
    </source>
</evidence>
<feature type="transmembrane region" description="Helical" evidence="6">
    <location>
        <begin position="77"/>
        <end position="97"/>
    </location>
</feature>
<dbReference type="GO" id="GO:0016020">
    <property type="term" value="C:membrane"/>
    <property type="evidence" value="ECO:0007669"/>
    <property type="project" value="UniProtKB-SubCell"/>
</dbReference>
<evidence type="ECO:0000256" key="6">
    <source>
        <dbReference type="SAM" id="Phobius"/>
    </source>
</evidence>
<dbReference type="RefSeq" id="XP_030536331.2">
    <property type="nucleotide sequence ID" value="XM_030680471.2"/>
</dbReference>
<evidence type="ECO:0000313" key="8">
    <source>
        <dbReference type="RefSeq" id="XP_030536331.2"/>
    </source>
</evidence>
<dbReference type="GO" id="GO:0009734">
    <property type="term" value="P:auxin-activated signaling pathway"/>
    <property type="evidence" value="ECO:0007669"/>
    <property type="project" value="InterPro"/>
</dbReference>
<proteinExistence type="inferred from homology"/>
<evidence type="ECO:0000313" key="7">
    <source>
        <dbReference type="Proteomes" id="UP000827889"/>
    </source>
</evidence>
<organism evidence="7 8">
    <name type="scientific">Rhodamnia argentea</name>
    <dbReference type="NCBI Taxonomy" id="178133"/>
    <lineage>
        <taxon>Eukaryota</taxon>
        <taxon>Viridiplantae</taxon>
        <taxon>Streptophyta</taxon>
        <taxon>Embryophyta</taxon>
        <taxon>Tracheophyta</taxon>
        <taxon>Spermatophyta</taxon>
        <taxon>Magnoliopsida</taxon>
        <taxon>eudicotyledons</taxon>
        <taxon>Gunneridae</taxon>
        <taxon>Pentapetalae</taxon>
        <taxon>rosids</taxon>
        <taxon>malvids</taxon>
        <taxon>Myrtales</taxon>
        <taxon>Myrtaceae</taxon>
        <taxon>Myrtoideae</taxon>
        <taxon>Myrteae</taxon>
        <taxon>Australasian group</taxon>
        <taxon>Rhodamnia</taxon>
    </lineage>
</organism>
<dbReference type="Pfam" id="PF00335">
    <property type="entry name" value="Tetraspanin"/>
    <property type="match status" value="1"/>
</dbReference>
<dbReference type="Proteomes" id="UP000827889">
    <property type="component" value="Chromosome 6"/>
</dbReference>
<keyword evidence="4 6" id="KW-1133">Transmembrane helix</keyword>
<evidence type="ECO:0000256" key="5">
    <source>
        <dbReference type="ARBA" id="ARBA00023136"/>
    </source>
</evidence>
<comment type="subcellular location">
    <subcellularLocation>
        <location evidence="1">Membrane</location>
        <topology evidence="1">Multi-pass membrane protein</topology>
    </subcellularLocation>
</comment>
<evidence type="ECO:0000256" key="1">
    <source>
        <dbReference type="ARBA" id="ARBA00004141"/>
    </source>
</evidence>
<feature type="transmembrane region" description="Helical" evidence="6">
    <location>
        <begin position="234"/>
        <end position="253"/>
    </location>
</feature>
<dbReference type="InterPro" id="IPR044991">
    <property type="entry name" value="TET_plant"/>
</dbReference>
<evidence type="ECO:0000256" key="2">
    <source>
        <dbReference type="ARBA" id="ARBA00006840"/>
    </source>
</evidence>
<keyword evidence="3 6" id="KW-0812">Transmembrane</keyword>
<comment type="similarity">
    <text evidence="2">Belongs to the tetraspanin (TM4SF) family.</text>
</comment>
<evidence type="ECO:0000256" key="3">
    <source>
        <dbReference type="ARBA" id="ARBA00022692"/>
    </source>
</evidence>
<feature type="transmembrane region" description="Helical" evidence="6">
    <location>
        <begin position="6"/>
        <end position="26"/>
    </location>
</feature>
<reference evidence="8" key="1">
    <citation type="submission" date="2025-08" db="UniProtKB">
        <authorList>
            <consortium name="RefSeq"/>
        </authorList>
    </citation>
    <scope>IDENTIFICATION</scope>
    <source>
        <tissue evidence="8">Leaf</tissue>
    </source>
</reference>
<dbReference type="GO" id="GO:0005509">
    <property type="term" value="F:calcium ion binding"/>
    <property type="evidence" value="ECO:0007669"/>
    <property type="project" value="InterPro"/>
</dbReference>
<dbReference type="KEGG" id="rarg:115745061"/>
<feature type="transmembrane region" description="Helical" evidence="6">
    <location>
        <begin position="47"/>
        <end position="71"/>
    </location>
</feature>
<protein>
    <submittedName>
        <fullName evidence="8">Tetraspanin-11</fullName>
    </submittedName>
</protein>
<dbReference type="GeneID" id="115745061"/>
<dbReference type="AlphaFoldDB" id="A0A8B8PNH0"/>